<dbReference type="EMBL" id="JADYXP020000026">
    <property type="protein sequence ID" value="KAL0099989.1"/>
    <property type="molecule type" value="Genomic_DNA"/>
</dbReference>
<dbReference type="AlphaFoldDB" id="A0AAW2ECF1"/>
<proteinExistence type="predicted"/>
<gene>
    <name evidence="3" type="ORF">PUN28_019460</name>
</gene>
<evidence type="ECO:0000313" key="4">
    <source>
        <dbReference type="Proteomes" id="UP001430953"/>
    </source>
</evidence>
<name>A0AAW2ECF1_9HYME</name>
<feature type="region of interest" description="Disordered" evidence="2">
    <location>
        <begin position="56"/>
        <end position="83"/>
    </location>
</feature>
<reference evidence="3 4" key="1">
    <citation type="submission" date="2023-03" db="EMBL/GenBank/DDBJ databases">
        <title>High recombination rates correlate with genetic variation in Cardiocondyla obscurior ants.</title>
        <authorList>
            <person name="Errbii M."/>
        </authorList>
    </citation>
    <scope>NUCLEOTIDE SEQUENCE [LARGE SCALE GENOMIC DNA]</scope>
    <source>
        <strain evidence="3">Alpha-2009</strain>
        <tissue evidence="3">Whole body</tissue>
    </source>
</reference>
<organism evidence="3 4">
    <name type="scientific">Cardiocondyla obscurior</name>
    <dbReference type="NCBI Taxonomy" id="286306"/>
    <lineage>
        <taxon>Eukaryota</taxon>
        <taxon>Metazoa</taxon>
        <taxon>Ecdysozoa</taxon>
        <taxon>Arthropoda</taxon>
        <taxon>Hexapoda</taxon>
        <taxon>Insecta</taxon>
        <taxon>Pterygota</taxon>
        <taxon>Neoptera</taxon>
        <taxon>Endopterygota</taxon>
        <taxon>Hymenoptera</taxon>
        <taxon>Apocrita</taxon>
        <taxon>Aculeata</taxon>
        <taxon>Formicoidea</taxon>
        <taxon>Formicidae</taxon>
        <taxon>Myrmicinae</taxon>
        <taxon>Cardiocondyla</taxon>
    </lineage>
</organism>
<evidence type="ECO:0000256" key="2">
    <source>
        <dbReference type="SAM" id="MobiDB-lite"/>
    </source>
</evidence>
<feature type="coiled-coil region" evidence="1">
    <location>
        <begin position="195"/>
        <end position="234"/>
    </location>
</feature>
<evidence type="ECO:0000313" key="3">
    <source>
        <dbReference type="EMBL" id="KAL0099989.1"/>
    </source>
</evidence>
<keyword evidence="1" id="KW-0175">Coiled coil</keyword>
<protein>
    <submittedName>
        <fullName evidence="3">Uncharacterized protein</fullName>
    </submittedName>
</protein>
<comment type="caution">
    <text evidence="3">The sequence shown here is derived from an EMBL/GenBank/DDBJ whole genome shotgun (WGS) entry which is preliminary data.</text>
</comment>
<feature type="compositionally biased region" description="Acidic residues" evidence="2">
    <location>
        <begin position="56"/>
        <end position="70"/>
    </location>
</feature>
<evidence type="ECO:0000256" key="1">
    <source>
        <dbReference type="SAM" id="Coils"/>
    </source>
</evidence>
<keyword evidence="4" id="KW-1185">Reference proteome</keyword>
<sequence length="306" mass="34815">MDGRVSSTEMESSVSDKVQRDAEFRDCEIRKCHSEECNDTRDVIKDIPTIFIGMSDEDDSSEELLSDVESTETRPPLATDLRSSDDCGRELAATLQERARKLWLDVASLRKKLNEETALWRKEKEFQRLHEENSVLAFEEATAAARSAVAAYAIESPVSNDLNNIVDVTSKCSIPELVVLEYKMNLVRNHDWRYYEDAEQRYNAYKHELVNACRRRLSEIEQLCKEELENIQQNASLLQSFEEIASRWSTDVNDHGDTQCNSNGLSDVAGSSKIAETSSKDCGKLDNEVNMIPEILSARFKREETA</sequence>
<dbReference type="Proteomes" id="UP001430953">
    <property type="component" value="Unassembled WGS sequence"/>
</dbReference>
<accession>A0AAW2ECF1</accession>